<dbReference type="OrthoDB" id="2586076at2759"/>
<name>A0A1C7MFG5_GRIFR</name>
<keyword evidence="2" id="KW-1185">Reference proteome</keyword>
<proteinExistence type="predicted"/>
<dbReference type="STRING" id="5627.A0A1C7MFG5"/>
<protein>
    <recommendedName>
        <fullName evidence="3">Arrestin-like N-terminal domain-containing protein</fullName>
    </recommendedName>
</protein>
<evidence type="ECO:0008006" key="3">
    <source>
        <dbReference type="Google" id="ProtNLM"/>
    </source>
</evidence>
<reference evidence="1 2" key="1">
    <citation type="submission" date="2016-03" db="EMBL/GenBank/DDBJ databases">
        <title>Whole genome sequencing of Grifola frondosa 9006-11.</title>
        <authorList>
            <person name="Min B."/>
            <person name="Park H."/>
            <person name="Kim J.-G."/>
            <person name="Cho H."/>
            <person name="Oh Y.-L."/>
            <person name="Kong W.-S."/>
            <person name="Choi I.-G."/>
        </authorList>
    </citation>
    <scope>NUCLEOTIDE SEQUENCE [LARGE SCALE GENOMIC DNA]</scope>
    <source>
        <strain evidence="1 2">9006-11</strain>
    </source>
</reference>
<dbReference type="OMA" id="TRMWESH"/>
<evidence type="ECO:0000313" key="2">
    <source>
        <dbReference type="Proteomes" id="UP000092993"/>
    </source>
</evidence>
<evidence type="ECO:0000313" key="1">
    <source>
        <dbReference type="EMBL" id="OBZ75655.1"/>
    </source>
</evidence>
<accession>A0A1C7MFG5</accession>
<dbReference type="Proteomes" id="UP000092993">
    <property type="component" value="Unassembled WGS sequence"/>
</dbReference>
<dbReference type="EMBL" id="LUGG01000004">
    <property type="protein sequence ID" value="OBZ75655.1"/>
    <property type="molecule type" value="Genomic_DNA"/>
</dbReference>
<sequence>MGCSSPTYGLDAMISGVVKFRKACNYVVEMTLTLRGAVNTSASQHATVAIPGINKTQLMQKKMTLFSASPCRSALAQGEFPFNIQFPPGISADVTYSLQVDIVRKGLRRHEMVNVPLLYLPKSRPYTPPLCNIPLLHPGSSRNERVKIIDLSASWPARSDTCSASQADLPLISLALPSPACFASGDTIPLSICILCPYSPALAELLTYNIGLFLIRRKKTWVSAGRQVAVSEQMVSRAAVFLVDGSQEGTAHLRLELRAGEHGRECSWQVDKTVAVEHAIRVVVRPQSTLRISHLSGMRSLLR</sequence>
<gene>
    <name evidence="1" type="ORF">A0H81_04477</name>
</gene>
<dbReference type="AlphaFoldDB" id="A0A1C7MFG5"/>
<comment type="caution">
    <text evidence="1">The sequence shown here is derived from an EMBL/GenBank/DDBJ whole genome shotgun (WGS) entry which is preliminary data.</text>
</comment>
<organism evidence="1 2">
    <name type="scientific">Grifola frondosa</name>
    <name type="common">Maitake</name>
    <name type="synonym">Polyporus frondosus</name>
    <dbReference type="NCBI Taxonomy" id="5627"/>
    <lineage>
        <taxon>Eukaryota</taxon>
        <taxon>Fungi</taxon>
        <taxon>Dikarya</taxon>
        <taxon>Basidiomycota</taxon>
        <taxon>Agaricomycotina</taxon>
        <taxon>Agaricomycetes</taxon>
        <taxon>Polyporales</taxon>
        <taxon>Grifolaceae</taxon>
        <taxon>Grifola</taxon>
    </lineage>
</organism>